<evidence type="ECO:0000256" key="1">
    <source>
        <dbReference type="ARBA" id="ARBA00005254"/>
    </source>
</evidence>
<proteinExistence type="inferred from homology"/>
<dbReference type="Pfam" id="PF00378">
    <property type="entry name" value="ECH_1"/>
    <property type="match status" value="1"/>
</dbReference>
<gene>
    <name evidence="4" type="ORF">CNECB9_3940049</name>
</gene>
<dbReference type="PROSITE" id="PS00166">
    <property type="entry name" value="ENOYL_COA_HYDRATASE"/>
    <property type="match status" value="1"/>
</dbReference>
<evidence type="ECO:0008006" key="5">
    <source>
        <dbReference type="Google" id="ProtNLM"/>
    </source>
</evidence>
<organism evidence="4">
    <name type="scientific">Cupriavidus necator</name>
    <name type="common">Alcaligenes eutrophus</name>
    <name type="synonym">Ralstonia eutropha</name>
    <dbReference type="NCBI Taxonomy" id="106590"/>
    <lineage>
        <taxon>Bacteria</taxon>
        <taxon>Pseudomonadati</taxon>
        <taxon>Pseudomonadota</taxon>
        <taxon>Betaproteobacteria</taxon>
        <taxon>Burkholderiales</taxon>
        <taxon>Burkholderiaceae</taxon>
        <taxon>Cupriavidus</taxon>
    </lineage>
</organism>
<dbReference type="AlphaFoldDB" id="A0A1K0JEN9"/>
<dbReference type="CDD" id="cd06558">
    <property type="entry name" value="crotonase-like"/>
    <property type="match status" value="1"/>
</dbReference>
<dbReference type="InterPro" id="IPR014748">
    <property type="entry name" value="Enoyl-CoA_hydra_C"/>
</dbReference>
<dbReference type="GO" id="GO:0006635">
    <property type="term" value="P:fatty acid beta-oxidation"/>
    <property type="evidence" value="ECO:0007669"/>
    <property type="project" value="TreeGrafter"/>
</dbReference>
<dbReference type="GO" id="GO:0016829">
    <property type="term" value="F:lyase activity"/>
    <property type="evidence" value="ECO:0007669"/>
    <property type="project" value="UniProtKB-KW"/>
</dbReference>
<dbReference type="SUPFAM" id="SSF52096">
    <property type="entry name" value="ClpP/crotonase"/>
    <property type="match status" value="1"/>
</dbReference>
<dbReference type="Gene3D" id="3.90.226.10">
    <property type="entry name" value="2-enoyl-CoA Hydratase, Chain A, domain 1"/>
    <property type="match status" value="1"/>
</dbReference>
<dbReference type="InterPro" id="IPR001753">
    <property type="entry name" value="Enoyl-CoA_hydra/iso"/>
</dbReference>
<dbReference type="PANTHER" id="PTHR11941:SF54">
    <property type="entry name" value="ENOYL-COA HYDRATASE, MITOCHONDRIAL"/>
    <property type="match status" value="1"/>
</dbReference>
<accession>A0A1K0JEN9</accession>
<comment type="similarity">
    <text evidence="1 3">Belongs to the enoyl-CoA hydratase/isomerase family.</text>
</comment>
<dbReference type="EMBL" id="FMSH01000328">
    <property type="protein sequence ID" value="SCU80165.1"/>
    <property type="molecule type" value="Genomic_DNA"/>
</dbReference>
<reference evidence="4" key="1">
    <citation type="submission" date="2016-09" db="EMBL/GenBank/DDBJ databases">
        <authorList>
            <person name="Capua I."/>
            <person name="De Benedictis P."/>
            <person name="Joannis T."/>
            <person name="Lombin L.H."/>
            <person name="Cattoli G."/>
        </authorList>
    </citation>
    <scope>NUCLEOTIDE SEQUENCE</scope>
    <source>
        <strain evidence="4">B9</strain>
    </source>
</reference>
<dbReference type="RefSeq" id="WP_340527185.1">
    <property type="nucleotide sequence ID" value="NZ_FMSH01000328.1"/>
</dbReference>
<protein>
    <recommendedName>
        <fullName evidence="5">Enoyl-CoA hydratase</fullName>
    </recommendedName>
</protein>
<name>A0A1K0JEN9_CUPNE</name>
<evidence type="ECO:0000256" key="3">
    <source>
        <dbReference type="RuleBase" id="RU003707"/>
    </source>
</evidence>
<evidence type="ECO:0000313" key="4">
    <source>
        <dbReference type="EMBL" id="SCU80165.1"/>
    </source>
</evidence>
<dbReference type="InterPro" id="IPR029045">
    <property type="entry name" value="ClpP/crotonase-like_dom_sf"/>
</dbReference>
<dbReference type="InterPro" id="IPR018376">
    <property type="entry name" value="Enoyl-CoA_hyd/isom_CS"/>
</dbReference>
<sequence length="244" mass="26619">MSLITYEKAGDIALITLRRSERRNAINAEMSALLHDAWRRFAASEERVAVLSADGDHFCAGVDVQDASKEAWKGVPNVGVKLDKPLIAAVSGWAVGAGFTLTMMSDLCVVDDTTQFLFPEAKLGLFGGITASLVSRIPHKVAMEFLMLGDPLSARRAYEVGLVNQVTERGRHRETAMAIAERLASYAPLVLQTIKRSAQETLPKSPAETAYPQMGHLAALATSDDYREGVRAFAEKRKPAFRGR</sequence>
<dbReference type="PANTHER" id="PTHR11941">
    <property type="entry name" value="ENOYL-COA HYDRATASE-RELATED"/>
    <property type="match status" value="1"/>
</dbReference>
<evidence type="ECO:0000256" key="2">
    <source>
        <dbReference type="ARBA" id="ARBA00023239"/>
    </source>
</evidence>
<keyword evidence="2" id="KW-0456">Lyase</keyword>
<dbReference type="Gene3D" id="1.10.12.10">
    <property type="entry name" value="Lyase 2-enoyl-coa Hydratase, Chain A, domain 2"/>
    <property type="match status" value="1"/>
</dbReference>